<evidence type="ECO:0000313" key="5">
    <source>
        <dbReference type="EMBL" id="QHT28963.1"/>
    </source>
</evidence>
<dbReference type="GO" id="GO:0005736">
    <property type="term" value="C:RNA polymerase I complex"/>
    <property type="evidence" value="ECO:0007669"/>
    <property type="project" value="TreeGrafter"/>
</dbReference>
<keyword evidence="2" id="KW-0479">Metal-binding</keyword>
<evidence type="ECO:0000256" key="1">
    <source>
        <dbReference type="ARBA" id="ARBA00022478"/>
    </source>
</evidence>
<reference evidence="5" key="1">
    <citation type="journal article" date="2020" name="Nature">
        <title>Giant virus diversity and host interactions through global metagenomics.</title>
        <authorList>
            <person name="Schulz F."/>
            <person name="Roux S."/>
            <person name="Paez-Espino D."/>
            <person name="Jungbluth S."/>
            <person name="Walsh D.A."/>
            <person name="Denef V.J."/>
            <person name="McMahon K.D."/>
            <person name="Konstantinidis K.T."/>
            <person name="Eloe-Fadrosh E.A."/>
            <person name="Kyrpides N.C."/>
            <person name="Woyke T."/>
        </authorList>
    </citation>
    <scope>NUCLEOTIDE SEQUENCE</scope>
    <source>
        <strain evidence="5">GVMAG-M-3300001351-8</strain>
    </source>
</reference>
<evidence type="ECO:0000256" key="2">
    <source>
        <dbReference type="ARBA" id="ARBA00022723"/>
    </source>
</evidence>
<dbReference type="GO" id="GO:0042797">
    <property type="term" value="P:tRNA transcription by RNA polymerase III"/>
    <property type="evidence" value="ECO:0007669"/>
    <property type="project" value="TreeGrafter"/>
</dbReference>
<sequence>MIIPVRCFSCNKIIGSKYNAYIKLNQLYNSNDDDIITVIETDTIDEKIKNSKIMFEKLGIDRMCCTRHLLTHVDLVKKI</sequence>
<evidence type="ECO:0000256" key="4">
    <source>
        <dbReference type="ARBA" id="ARBA00023163"/>
    </source>
</evidence>
<keyword evidence="1" id="KW-0240">DNA-directed RNA polymerase</keyword>
<proteinExistence type="predicted"/>
<accession>A0A6C0EKK6</accession>
<dbReference type="GO" id="GO:0006360">
    <property type="term" value="P:transcription by RNA polymerase I"/>
    <property type="evidence" value="ECO:0007669"/>
    <property type="project" value="TreeGrafter"/>
</dbReference>
<dbReference type="InterPro" id="IPR000268">
    <property type="entry name" value="RPABC5/Rpb10"/>
</dbReference>
<dbReference type="SUPFAM" id="SSF46924">
    <property type="entry name" value="RNA polymerase subunit RPB10"/>
    <property type="match status" value="1"/>
</dbReference>
<dbReference type="GO" id="GO:0003899">
    <property type="term" value="F:DNA-directed RNA polymerase activity"/>
    <property type="evidence" value="ECO:0007669"/>
    <property type="project" value="InterPro"/>
</dbReference>
<dbReference type="GO" id="GO:0005666">
    <property type="term" value="C:RNA polymerase III complex"/>
    <property type="evidence" value="ECO:0007669"/>
    <property type="project" value="TreeGrafter"/>
</dbReference>
<dbReference type="AlphaFoldDB" id="A0A6C0EKK6"/>
<organism evidence="5">
    <name type="scientific">viral metagenome</name>
    <dbReference type="NCBI Taxonomy" id="1070528"/>
    <lineage>
        <taxon>unclassified sequences</taxon>
        <taxon>metagenomes</taxon>
        <taxon>organismal metagenomes</taxon>
    </lineage>
</organism>
<evidence type="ECO:0000256" key="3">
    <source>
        <dbReference type="ARBA" id="ARBA00022833"/>
    </source>
</evidence>
<dbReference type="GO" id="GO:0008270">
    <property type="term" value="F:zinc ion binding"/>
    <property type="evidence" value="ECO:0007669"/>
    <property type="project" value="TreeGrafter"/>
</dbReference>
<evidence type="ECO:0008006" key="6">
    <source>
        <dbReference type="Google" id="ProtNLM"/>
    </source>
</evidence>
<dbReference type="GO" id="GO:0005665">
    <property type="term" value="C:RNA polymerase II, core complex"/>
    <property type="evidence" value="ECO:0007669"/>
    <property type="project" value="TreeGrafter"/>
</dbReference>
<dbReference type="InterPro" id="IPR023580">
    <property type="entry name" value="RNA_pol_su_RPB10"/>
</dbReference>
<name>A0A6C0EKK6_9ZZZZ</name>
<dbReference type="PANTHER" id="PTHR23431">
    <property type="entry name" value="DNA-DIRECTED RNA POLYMERASES I, II, AND III SUBUNIT RPABC5 FAMILY MEMBER"/>
    <property type="match status" value="1"/>
</dbReference>
<protein>
    <recommendedName>
        <fullName evidence="6">DNA-directed RNA polymerase subunit N</fullName>
    </recommendedName>
</protein>
<dbReference type="Pfam" id="PF01194">
    <property type="entry name" value="RNA_pol_N"/>
    <property type="match status" value="1"/>
</dbReference>
<dbReference type="EMBL" id="MN738866">
    <property type="protein sequence ID" value="QHT28963.1"/>
    <property type="molecule type" value="Genomic_DNA"/>
</dbReference>
<dbReference type="Gene3D" id="1.10.10.60">
    <property type="entry name" value="Homeodomain-like"/>
    <property type="match status" value="1"/>
</dbReference>
<dbReference type="GO" id="GO:0003677">
    <property type="term" value="F:DNA binding"/>
    <property type="evidence" value="ECO:0007669"/>
    <property type="project" value="InterPro"/>
</dbReference>
<dbReference type="PANTHER" id="PTHR23431:SF3">
    <property type="entry name" value="DNA-DIRECTED RNA POLYMERASES I, II, AND III SUBUNIT RPABC5"/>
    <property type="match status" value="1"/>
</dbReference>
<keyword evidence="4" id="KW-0804">Transcription</keyword>
<keyword evidence="3" id="KW-0862">Zinc</keyword>
<dbReference type="GO" id="GO:0006366">
    <property type="term" value="P:transcription by RNA polymerase II"/>
    <property type="evidence" value="ECO:0007669"/>
    <property type="project" value="TreeGrafter"/>
</dbReference>